<name>A0A653CQG8_CALMS</name>
<organism evidence="1 2">
    <name type="scientific">Callosobruchus maculatus</name>
    <name type="common">Southern cowpea weevil</name>
    <name type="synonym">Pulse bruchid</name>
    <dbReference type="NCBI Taxonomy" id="64391"/>
    <lineage>
        <taxon>Eukaryota</taxon>
        <taxon>Metazoa</taxon>
        <taxon>Ecdysozoa</taxon>
        <taxon>Arthropoda</taxon>
        <taxon>Hexapoda</taxon>
        <taxon>Insecta</taxon>
        <taxon>Pterygota</taxon>
        <taxon>Neoptera</taxon>
        <taxon>Endopterygota</taxon>
        <taxon>Coleoptera</taxon>
        <taxon>Polyphaga</taxon>
        <taxon>Cucujiformia</taxon>
        <taxon>Chrysomeloidea</taxon>
        <taxon>Chrysomelidae</taxon>
        <taxon>Bruchinae</taxon>
        <taxon>Bruchini</taxon>
        <taxon>Callosobruchus</taxon>
    </lineage>
</organism>
<dbReference type="OrthoDB" id="2163411at2759"/>
<dbReference type="EMBL" id="CAACVG010008527">
    <property type="protein sequence ID" value="VEN50161.1"/>
    <property type="molecule type" value="Genomic_DNA"/>
</dbReference>
<evidence type="ECO:0000313" key="2">
    <source>
        <dbReference type="Proteomes" id="UP000410492"/>
    </source>
</evidence>
<protein>
    <submittedName>
        <fullName evidence="1">Uncharacterized protein</fullName>
    </submittedName>
</protein>
<sequence>MDHLKRKMRKLEKEFRKRHDDAKSPTACGRTLPWVRRFCQACLYQEGHSV</sequence>
<evidence type="ECO:0000313" key="1">
    <source>
        <dbReference type="EMBL" id="VEN50161.1"/>
    </source>
</evidence>
<gene>
    <name evidence="1" type="ORF">CALMAC_LOCUS11020</name>
</gene>
<accession>A0A653CQG8</accession>
<reference evidence="1 2" key="1">
    <citation type="submission" date="2019-01" db="EMBL/GenBank/DDBJ databases">
        <authorList>
            <person name="Sayadi A."/>
        </authorList>
    </citation>
    <scope>NUCLEOTIDE SEQUENCE [LARGE SCALE GENOMIC DNA]</scope>
</reference>
<proteinExistence type="predicted"/>
<dbReference type="Proteomes" id="UP000410492">
    <property type="component" value="Unassembled WGS sequence"/>
</dbReference>
<keyword evidence="2" id="KW-1185">Reference proteome</keyword>
<dbReference type="AlphaFoldDB" id="A0A653CQG8"/>